<dbReference type="GeneTree" id="ENSGT00390000014943"/>
<feature type="transmembrane region" description="Helical" evidence="2">
    <location>
        <begin position="63"/>
        <end position="83"/>
    </location>
</feature>
<name>A0A8C3YW56_9CETA</name>
<dbReference type="PANTHER" id="PTHR31359">
    <property type="entry name" value="TRANSMEMBRANE PROTEIN 92"/>
    <property type="match status" value="1"/>
</dbReference>
<keyword evidence="5" id="KW-1185">Reference proteome</keyword>
<accession>A0A8C3YW56</accession>
<feature type="compositionally biased region" description="Basic and acidic residues" evidence="1">
    <location>
        <begin position="150"/>
        <end position="161"/>
    </location>
</feature>
<organism evidence="4 5">
    <name type="scientific">Catagonus wagneri</name>
    <name type="common">Chacoan peccary</name>
    <dbReference type="NCBI Taxonomy" id="51154"/>
    <lineage>
        <taxon>Eukaryota</taxon>
        <taxon>Metazoa</taxon>
        <taxon>Chordata</taxon>
        <taxon>Craniata</taxon>
        <taxon>Vertebrata</taxon>
        <taxon>Euteleostomi</taxon>
        <taxon>Mammalia</taxon>
        <taxon>Eutheria</taxon>
        <taxon>Laurasiatheria</taxon>
        <taxon>Artiodactyla</taxon>
        <taxon>Suina</taxon>
        <taxon>Tayassuidae</taxon>
        <taxon>Catagonus</taxon>
    </lineage>
</organism>
<feature type="region of interest" description="Disordered" evidence="1">
    <location>
        <begin position="91"/>
        <end position="167"/>
    </location>
</feature>
<feature type="compositionally biased region" description="Basic and acidic residues" evidence="1">
    <location>
        <begin position="93"/>
        <end position="104"/>
    </location>
</feature>
<reference evidence="4" key="2">
    <citation type="submission" date="2025-09" db="UniProtKB">
        <authorList>
            <consortium name="Ensembl"/>
        </authorList>
    </citation>
    <scope>IDENTIFICATION</scope>
</reference>
<evidence type="ECO:0000256" key="1">
    <source>
        <dbReference type="SAM" id="MobiDB-lite"/>
    </source>
</evidence>
<dbReference type="PANTHER" id="PTHR31359:SF31">
    <property type="entry name" value="TRANSMEMBRANE PROTEIN 92"/>
    <property type="match status" value="1"/>
</dbReference>
<sequence length="167" mass="18247">MSDTRGLGLSLVPTLLLGLLAGLQQAAATCGPSFICPNGLKCCGDRCCLEFRREPFSFFSGPMRIFVIIFLIIIPFLCVCGLAKHFFRSCRGSQHEPPREHEGPPEPPSTAPEETVRTSISDPPPPYSEIILKPVLGLPPLEPPPPYSCRPDEYAGARRGIDNPAFR</sequence>
<proteinExistence type="predicted"/>
<evidence type="ECO:0000313" key="4">
    <source>
        <dbReference type="Ensembl" id="ENSCWAP00000029383.1"/>
    </source>
</evidence>
<evidence type="ECO:0000256" key="3">
    <source>
        <dbReference type="SAM" id="SignalP"/>
    </source>
</evidence>
<keyword evidence="3" id="KW-0732">Signal</keyword>
<dbReference type="Proteomes" id="UP000694540">
    <property type="component" value="Unplaced"/>
</dbReference>
<dbReference type="Ensembl" id="ENSCWAT00000031832.1">
    <property type="protein sequence ID" value="ENSCWAP00000029383.1"/>
    <property type="gene ID" value="ENSCWAG00000021987.1"/>
</dbReference>
<dbReference type="InterPro" id="IPR021684">
    <property type="entry name" value="WBP1-like"/>
</dbReference>
<protein>
    <submittedName>
        <fullName evidence="4">Transmembrane protein 92</fullName>
    </submittedName>
</protein>
<keyword evidence="2" id="KW-1133">Transmembrane helix</keyword>
<evidence type="ECO:0000313" key="5">
    <source>
        <dbReference type="Proteomes" id="UP000694540"/>
    </source>
</evidence>
<dbReference type="AlphaFoldDB" id="A0A8C3YW56"/>
<dbReference type="Pfam" id="PF11669">
    <property type="entry name" value="WBP-1"/>
    <property type="match status" value="1"/>
</dbReference>
<keyword evidence="2" id="KW-0812">Transmembrane</keyword>
<evidence type="ECO:0000256" key="2">
    <source>
        <dbReference type="SAM" id="Phobius"/>
    </source>
</evidence>
<feature type="chain" id="PRO_5034827537" evidence="3">
    <location>
        <begin position="29"/>
        <end position="167"/>
    </location>
</feature>
<dbReference type="GO" id="GO:0005654">
    <property type="term" value="C:nucleoplasm"/>
    <property type="evidence" value="ECO:0007669"/>
    <property type="project" value="Ensembl"/>
</dbReference>
<feature type="signal peptide" evidence="3">
    <location>
        <begin position="1"/>
        <end position="28"/>
    </location>
</feature>
<keyword evidence="2" id="KW-0472">Membrane</keyword>
<gene>
    <name evidence="4" type="primary">TMEM92</name>
</gene>
<reference evidence="4" key="1">
    <citation type="submission" date="2025-08" db="UniProtKB">
        <authorList>
            <consortium name="Ensembl"/>
        </authorList>
    </citation>
    <scope>IDENTIFICATION</scope>
</reference>